<name>A0A0B4CWM2_9MICO</name>
<dbReference type="Gene3D" id="1.10.260.40">
    <property type="entry name" value="lambda repressor-like DNA-binding domains"/>
    <property type="match status" value="1"/>
</dbReference>
<evidence type="ECO:0000259" key="4">
    <source>
        <dbReference type="PROSITE" id="PS50932"/>
    </source>
</evidence>
<dbReference type="SUPFAM" id="SSF53822">
    <property type="entry name" value="Periplasmic binding protein-like I"/>
    <property type="match status" value="1"/>
</dbReference>
<dbReference type="PANTHER" id="PTHR30146">
    <property type="entry name" value="LACI-RELATED TRANSCRIPTIONAL REPRESSOR"/>
    <property type="match status" value="1"/>
</dbReference>
<feature type="domain" description="HTH lacI-type" evidence="4">
    <location>
        <begin position="8"/>
        <end position="62"/>
    </location>
</feature>
<protein>
    <recommendedName>
        <fullName evidence="4">HTH lacI-type domain-containing protein</fullName>
    </recommendedName>
</protein>
<dbReference type="InterPro" id="IPR046335">
    <property type="entry name" value="LacI/GalR-like_sensor"/>
</dbReference>
<organism evidence="5 6">
    <name type="scientific">Microbacterium hominis</name>
    <dbReference type="NCBI Taxonomy" id="162426"/>
    <lineage>
        <taxon>Bacteria</taxon>
        <taxon>Bacillati</taxon>
        <taxon>Actinomycetota</taxon>
        <taxon>Actinomycetes</taxon>
        <taxon>Micrococcales</taxon>
        <taxon>Microbacteriaceae</taxon>
        <taxon>Microbacterium</taxon>
    </lineage>
</organism>
<keyword evidence="3" id="KW-0804">Transcription</keyword>
<proteinExistence type="predicted"/>
<dbReference type="EMBL" id="JWSZ01000017">
    <property type="protein sequence ID" value="KIC56490.1"/>
    <property type="molecule type" value="Genomic_DNA"/>
</dbReference>
<evidence type="ECO:0000313" key="5">
    <source>
        <dbReference type="EMBL" id="KIC56490.1"/>
    </source>
</evidence>
<evidence type="ECO:0000256" key="1">
    <source>
        <dbReference type="ARBA" id="ARBA00023015"/>
    </source>
</evidence>
<dbReference type="RefSeq" id="WP_039416627.1">
    <property type="nucleotide sequence ID" value="NZ_JWSZ01000017.1"/>
</dbReference>
<keyword evidence="1" id="KW-0805">Transcription regulation</keyword>
<evidence type="ECO:0000256" key="2">
    <source>
        <dbReference type="ARBA" id="ARBA00023125"/>
    </source>
</evidence>
<dbReference type="SUPFAM" id="SSF47413">
    <property type="entry name" value="lambda repressor-like DNA-binding domains"/>
    <property type="match status" value="1"/>
</dbReference>
<dbReference type="InterPro" id="IPR028082">
    <property type="entry name" value="Peripla_BP_I"/>
</dbReference>
<dbReference type="PANTHER" id="PTHR30146:SF138">
    <property type="entry name" value="TRANSCRIPTIONAL REGULATORY PROTEIN"/>
    <property type="match status" value="1"/>
</dbReference>
<comment type="caution">
    <text evidence="5">The sequence shown here is derived from an EMBL/GenBank/DDBJ whole genome shotgun (WGS) entry which is preliminary data.</text>
</comment>
<dbReference type="InterPro" id="IPR010982">
    <property type="entry name" value="Lambda_DNA-bd_dom_sf"/>
</dbReference>
<dbReference type="Gene3D" id="3.40.50.2300">
    <property type="match status" value="2"/>
</dbReference>
<dbReference type="PROSITE" id="PS50932">
    <property type="entry name" value="HTH_LACI_2"/>
    <property type="match status" value="1"/>
</dbReference>
<dbReference type="Pfam" id="PF13377">
    <property type="entry name" value="Peripla_BP_3"/>
    <property type="match status" value="1"/>
</dbReference>
<dbReference type="Proteomes" id="UP000031202">
    <property type="component" value="Unassembled WGS sequence"/>
</dbReference>
<sequence>MSPRARSVTIVDVAAEAGVSKSAVSRALAGQGEVSPEVRERVEAAALKLGYVVNSMAQGLRTRTRILGAVLRDMTRPYYGVLATALEQQAEERDYRLITVVGGAELTPASAVRALRTLVSLRVDGIVLSSAQLSVEELVPVVARVPLTSVGRRESVEGASFISADDAGAGADLAAHLMALGHRRIAVLGVDASYSLSQNLRTVAMAEAVRGAGGEARWYPVPSDRDVRAQVAHIVGERWATAIMCPTDEAAVGALEELHRAGLEVPRDLSVTGLDAQSPLATPLLGLTTFRQPVPEMGRAAIDDLVERLEGGALPREQVLRGELVVGRTTGPPSLAE</sequence>
<dbReference type="SMART" id="SM00354">
    <property type="entry name" value="HTH_LACI"/>
    <property type="match status" value="1"/>
</dbReference>
<evidence type="ECO:0000256" key="3">
    <source>
        <dbReference type="ARBA" id="ARBA00023163"/>
    </source>
</evidence>
<dbReference type="Pfam" id="PF00356">
    <property type="entry name" value="LacI"/>
    <property type="match status" value="1"/>
</dbReference>
<reference evidence="5 6" key="1">
    <citation type="submission" date="2014-12" db="EMBL/GenBank/DDBJ databases">
        <title>Genome sequencing of Microbacterium hominis TPW29.</title>
        <authorList>
            <person name="Tan P.W."/>
            <person name="Chan K.-G."/>
        </authorList>
    </citation>
    <scope>NUCLEOTIDE SEQUENCE [LARGE SCALE GENOMIC DNA]</scope>
    <source>
        <strain evidence="5 6">TPW29</strain>
    </source>
</reference>
<dbReference type="GO" id="GO:0000976">
    <property type="term" value="F:transcription cis-regulatory region binding"/>
    <property type="evidence" value="ECO:0007669"/>
    <property type="project" value="TreeGrafter"/>
</dbReference>
<dbReference type="AlphaFoldDB" id="A0A0B4CWM2"/>
<dbReference type="CDD" id="cd01392">
    <property type="entry name" value="HTH_LacI"/>
    <property type="match status" value="1"/>
</dbReference>
<dbReference type="GO" id="GO:0003700">
    <property type="term" value="F:DNA-binding transcription factor activity"/>
    <property type="evidence" value="ECO:0007669"/>
    <property type="project" value="TreeGrafter"/>
</dbReference>
<evidence type="ECO:0000313" key="6">
    <source>
        <dbReference type="Proteomes" id="UP000031202"/>
    </source>
</evidence>
<dbReference type="CDD" id="cd06267">
    <property type="entry name" value="PBP1_LacI_sugar_binding-like"/>
    <property type="match status" value="1"/>
</dbReference>
<keyword evidence="2" id="KW-0238">DNA-binding</keyword>
<dbReference type="InterPro" id="IPR000843">
    <property type="entry name" value="HTH_LacI"/>
</dbReference>
<dbReference type="PROSITE" id="PS00356">
    <property type="entry name" value="HTH_LACI_1"/>
    <property type="match status" value="1"/>
</dbReference>
<accession>A0A0B4CWM2</accession>
<gene>
    <name evidence="5" type="ORF">RM52_12715</name>
</gene>